<dbReference type="GO" id="GO:0032956">
    <property type="term" value="P:regulation of actin cytoskeleton organization"/>
    <property type="evidence" value="ECO:0007669"/>
    <property type="project" value="TreeGrafter"/>
</dbReference>
<keyword evidence="3" id="KW-0677">Repeat</keyword>
<dbReference type="PANTHER" id="PTHR19842:SF0">
    <property type="entry name" value="TARGET OF RAPAMYCIN COMPLEX SUBUNIT LST8"/>
    <property type="match status" value="1"/>
</dbReference>
<organism evidence="4 5">
    <name type="scientific">Romanomermis culicivorax</name>
    <name type="common">Nematode worm</name>
    <dbReference type="NCBI Taxonomy" id="13658"/>
    <lineage>
        <taxon>Eukaryota</taxon>
        <taxon>Metazoa</taxon>
        <taxon>Ecdysozoa</taxon>
        <taxon>Nematoda</taxon>
        <taxon>Enoplea</taxon>
        <taxon>Dorylaimia</taxon>
        <taxon>Mermithida</taxon>
        <taxon>Mermithoidea</taxon>
        <taxon>Mermithidae</taxon>
        <taxon>Romanomermis</taxon>
    </lineage>
</organism>
<dbReference type="Gene3D" id="2.130.10.10">
    <property type="entry name" value="YVTN repeat-like/Quinoprotein amine dehydrogenase"/>
    <property type="match status" value="1"/>
</dbReference>
<dbReference type="PROSITE" id="PS50082">
    <property type="entry name" value="WD_REPEATS_2"/>
    <property type="match status" value="1"/>
</dbReference>
<dbReference type="GO" id="GO:0031929">
    <property type="term" value="P:TOR signaling"/>
    <property type="evidence" value="ECO:0007669"/>
    <property type="project" value="UniProtKB-UniRule"/>
</dbReference>
<comment type="function">
    <text evidence="3">Subunit of TORC1 and TORC2, which regulate cell growth and survival in response to nutrient and hormonal signals.</text>
</comment>
<dbReference type="WBParaSite" id="nRc.2.0.1.t00395-RA">
    <property type="protein sequence ID" value="nRc.2.0.1.t00395-RA"/>
    <property type="gene ID" value="nRc.2.0.1.g00395"/>
</dbReference>
<dbReference type="SUPFAM" id="SSF50978">
    <property type="entry name" value="WD40 repeat-like"/>
    <property type="match status" value="1"/>
</dbReference>
<dbReference type="GO" id="GO:0031931">
    <property type="term" value="C:TORC1 complex"/>
    <property type="evidence" value="ECO:0007669"/>
    <property type="project" value="UniProtKB-UniRule"/>
</dbReference>
<evidence type="ECO:0000313" key="4">
    <source>
        <dbReference type="Proteomes" id="UP000887565"/>
    </source>
</evidence>
<name>A0A915HFG3_ROMCU</name>
<dbReference type="InterPro" id="IPR036322">
    <property type="entry name" value="WD40_repeat_dom_sf"/>
</dbReference>
<evidence type="ECO:0000313" key="5">
    <source>
        <dbReference type="WBParaSite" id="nRc.2.0.1.t00395-RA"/>
    </source>
</evidence>
<reference evidence="5" key="1">
    <citation type="submission" date="2022-11" db="UniProtKB">
        <authorList>
            <consortium name="WormBaseParasite"/>
        </authorList>
    </citation>
    <scope>IDENTIFICATION</scope>
</reference>
<dbReference type="Pfam" id="PF00400">
    <property type="entry name" value="WD40"/>
    <property type="match status" value="1"/>
</dbReference>
<accession>A0A915HFG3</accession>
<dbReference type="InterPro" id="IPR037588">
    <property type="entry name" value="MLST8"/>
</dbReference>
<protein>
    <recommendedName>
        <fullName evidence="3">Target of rapamycin complex subunit lst8</fullName>
        <shortName evidence="3">TORC subunit lst8</shortName>
    </recommendedName>
</protein>
<dbReference type="PANTHER" id="PTHR19842">
    <property type="entry name" value="G BETA-LIKE PROTEIN GBL"/>
    <property type="match status" value="1"/>
</dbReference>
<evidence type="ECO:0000256" key="1">
    <source>
        <dbReference type="ARBA" id="ARBA00009890"/>
    </source>
</evidence>
<comment type="similarity">
    <text evidence="1 3">Belongs to the WD repeat LST8 family.</text>
</comment>
<dbReference type="InterPro" id="IPR001680">
    <property type="entry name" value="WD40_rpt"/>
</dbReference>
<dbReference type="GO" id="GO:0031932">
    <property type="term" value="C:TORC2 complex"/>
    <property type="evidence" value="ECO:0007669"/>
    <property type="project" value="UniProtKB-UniRule"/>
</dbReference>
<keyword evidence="3" id="KW-0963">Cytoplasm</keyword>
<evidence type="ECO:0000256" key="3">
    <source>
        <dbReference type="RuleBase" id="RU369068"/>
    </source>
</evidence>
<feature type="repeat" description="WD" evidence="2">
    <location>
        <begin position="36"/>
        <end position="67"/>
    </location>
</feature>
<dbReference type="SMART" id="SM00320">
    <property type="entry name" value="WD40"/>
    <property type="match status" value="1"/>
</dbReference>
<comment type="subcellular location">
    <subcellularLocation>
        <location evidence="3">Cytoplasm</location>
    </subcellularLocation>
</comment>
<sequence length="87" mass="9803">MLAAVNSNGVCFLWNMVSSALPDESTRLNPKIKVQKELHNRYALKCRFSPDATLLATTSADQTCRVWRTADFSECATLKVPGQRWNE</sequence>
<evidence type="ECO:0000256" key="2">
    <source>
        <dbReference type="PROSITE-ProRule" id="PRU00221"/>
    </source>
</evidence>
<dbReference type="Proteomes" id="UP000887565">
    <property type="component" value="Unplaced"/>
</dbReference>
<keyword evidence="2 3" id="KW-0853">WD repeat</keyword>
<keyword evidence="4" id="KW-1185">Reference proteome</keyword>
<proteinExistence type="inferred from homology"/>
<comment type="subunit">
    <text evidence="3">Part of TORC1 complex. Part of the TORC2 complex.</text>
</comment>
<dbReference type="InterPro" id="IPR015943">
    <property type="entry name" value="WD40/YVTN_repeat-like_dom_sf"/>
</dbReference>
<dbReference type="AlphaFoldDB" id="A0A915HFG3"/>
<dbReference type="GO" id="GO:0005737">
    <property type="term" value="C:cytoplasm"/>
    <property type="evidence" value="ECO:0007669"/>
    <property type="project" value="UniProtKB-SubCell"/>
</dbReference>